<dbReference type="Proteomes" id="UP000422221">
    <property type="component" value="Unassembled WGS sequence"/>
</dbReference>
<dbReference type="EMBL" id="VWMK01000029">
    <property type="protein sequence ID" value="KAA3758043.1"/>
    <property type="molecule type" value="Genomic_DNA"/>
</dbReference>
<dbReference type="InterPro" id="IPR007627">
    <property type="entry name" value="RNA_pol_sigma70_r2"/>
</dbReference>
<proteinExistence type="inferred from homology"/>
<name>A0A7J4XD76_9BACE</name>
<evidence type="ECO:0000259" key="8">
    <source>
        <dbReference type="Pfam" id="PF08281"/>
    </source>
</evidence>
<dbReference type="RefSeq" id="WP_005929451.1">
    <property type="nucleotide sequence ID" value="NZ_CABKSE010000002.1"/>
</dbReference>
<evidence type="ECO:0000313" key="10">
    <source>
        <dbReference type="Proteomes" id="UP000422221"/>
    </source>
</evidence>
<dbReference type="InterPro" id="IPR039425">
    <property type="entry name" value="RNA_pol_sigma-70-like"/>
</dbReference>
<gene>
    <name evidence="9" type="ORF">F3F73_21260</name>
</gene>
<keyword evidence="2 6" id="KW-0805">Transcription regulation</keyword>
<dbReference type="GO" id="GO:0006352">
    <property type="term" value="P:DNA-templated transcription initiation"/>
    <property type="evidence" value="ECO:0007669"/>
    <property type="project" value="InterPro"/>
</dbReference>
<evidence type="ECO:0000256" key="5">
    <source>
        <dbReference type="ARBA" id="ARBA00023163"/>
    </source>
</evidence>
<dbReference type="Gene3D" id="1.10.10.10">
    <property type="entry name" value="Winged helix-like DNA-binding domain superfamily/Winged helix DNA-binding domain"/>
    <property type="match status" value="1"/>
</dbReference>
<keyword evidence="5 6" id="KW-0804">Transcription</keyword>
<dbReference type="PROSITE" id="PS01063">
    <property type="entry name" value="SIGMA70_ECF"/>
    <property type="match status" value="1"/>
</dbReference>
<evidence type="ECO:0000256" key="6">
    <source>
        <dbReference type="RuleBase" id="RU000716"/>
    </source>
</evidence>
<dbReference type="AlphaFoldDB" id="A0A7J4XD76"/>
<dbReference type="InterPro" id="IPR014284">
    <property type="entry name" value="RNA_pol_sigma-70_dom"/>
</dbReference>
<reference evidence="9 10" key="1">
    <citation type="journal article" date="2019" name="Nat. Med.">
        <title>A library of human gut bacterial isolates paired with longitudinal multiomics data enables mechanistic microbiome research.</title>
        <authorList>
            <person name="Poyet M."/>
            <person name="Groussin M."/>
            <person name="Gibbons S.M."/>
            <person name="Avila-Pacheco J."/>
            <person name="Jiang X."/>
            <person name="Kearney S.M."/>
            <person name="Perrotta A.R."/>
            <person name="Berdy B."/>
            <person name="Zhao S."/>
            <person name="Lieberman T.D."/>
            <person name="Swanson P.K."/>
            <person name="Smith M."/>
            <person name="Roesemann S."/>
            <person name="Alexander J.E."/>
            <person name="Rich S.A."/>
            <person name="Livny J."/>
            <person name="Vlamakis H."/>
            <person name="Clish C."/>
            <person name="Bullock K."/>
            <person name="Deik A."/>
            <person name="Scott J."/>
            <person name="Pierce K.A."/>
            <person name="Xavier R.J."/>
            <person name="Alm E.J."/>
        </authorList>
    </citation>
    <scope>NUCLEOTIDE SEQUENCE [LARGE SCALE GENOMIC DNA]</scope>
    <source>
        <strain evidence="9 10">BIOML-A10</strain>
    </source>
</reference>
<dbReference type="InterPro" id="IPR013324">
    <property type="entry name" value="RNA_pol_sigma_r3/r4-like"/>
</dbReference>
<dbReference type="SUPFAM" id="SSF88659">
    <property type="entry name" value="Sigma3 and sigma4 domains of RNA polymerase sigma factors"/>
    <property type="match status" value="1"/>
</dbReference>
<organism evidence="9 10">
    <name type="scientific">Bacteroides salyersiae</name>
    <dbReference type="NCBI Taxonomy" id="291644"/>
    <lineage>
        <taxon>Bacteria</taxon>
        <taxon>Pseudomonadati</taxon>
        <taxon>Bacteroidota</taxon>
        <taxon>Bacteroidia</taxon>
        <taxon>Bacteroidales</taxon>
        <taxon>Bacteroidaceae</taxon>
        <taxon>Bacteroides</taxon>
    </lineage>
</organism>
<dbReference type="PANTHER" id="PTHR43133:SF45">
    <property type="entry name" value="RNA POLYMERASE ECF-TYPE SIGMA FACTOR"/>
    <property type="match status" value="1"/>
</dbReference>
<evidence type="ECO:0000259" key="7">
    <source>
        <dbReference type="Pfam" id="PF04542"/>
    </source>
</evidence>
<dbReference type="Pfam" id="PF08281">
    <property type="entry name" value="Sigma70_r4_2"/>
    <property type="match status" value="1"/>
</dbReference>
<dbReference type="GO" id="GO:0003677">
    <property type="term" value="F:DNA binding"/>
    <property type="evidence" value="ECO:0007669"/>
    <property type="project" value="UniProtKB-KW"/>
</dbReference>
<dbReference type="CDD" id="cd06171">
    <property type="entry name" value="Sigma70_r4"/>
    <property type="match status" value="1"/>
</dbReference>
<dbReference type="PANTHER" id="PTHR43133">
    <property type="entry name" value="RNA POLYMERASE ECF-TYPE SIGMA FACTO"/>
    <property type="match status" value="1"/>
</dbReference>
<dbReference type="GO" id="GO:0016987">
    <property type="term" value="F:sigma factor activity"/>
    <property type="evidence" value="ECO:0007669"/>
    <property type="project" value="UniProtKB-KW"/>
</dbReference>
<dbReference type="InterPro" id="IPR000838">
    <property type="entry name" value="RNA_pol_sigma70_ECF_CS"/>
</dbReference>
<feature type="domain" description="RNA polymerase sigma-70 region 2" evidence="7">
    <location>
        <begin position="24"/>
        <end position="90"/>
    </location>
</feature>
<evidence type="ECO:0000256" key="1">
    <source>
        <dbReference type="ARBA" id="ARBA00010641"/>
    </source>
</evidence>
<dbReference type="InterPro" id="IPR013325">
    <property type="entry name" value="RNA_pol_sigma_r2"/>
</dbReference>
<dbReference type="SUPFAM" id="SSF88946">
    <property type="entry name" value="Sigma2 domain of RNA polymerase sigma factors"/>
    <property type="match status" value="1"/>
</dbReference>
<dbReference type="Pfam" id="PF04542">
    <property type="entry name" value="Sigma70_r2"/>
    <property type="match status" value="1"/>
</dbReference>
<evidence type="ECO:0000256" key="2">
    <source>
        <dbReference type="ARBA" id="ARBA00023015"/>
    </source>
</evidence>
<accession>A0A7J4XD76</accession>
<dbReference type="NCBIfam" id="TIGR02937">
    <property type="entry name" value="sigma70-ECF"/>
    <property type="match status" value="1"/>
</dbReference>
<evidence type="ECO:0000256" key="3">
    <source>
        <dbReference type="ARBA" id="ARBA00023082"/>
    </source>
</evidence>
<protein>
    <recommendedName>
        <fullName evidence="6">RNA polymerase sigma factor</fullName>
    </recommendedName>
</protein>
<comment type="similarity">
    <text evidence="1 6">Belongs to the sigma-70 factor family. ECF subfamily.</text>
</comment>
<dbReference type="InterPro" id="IPR013249">
    <property type="entry name" value="RNA_pol_sigma70_r4_t2"/>
</dbReference>
<feature type="domain" description="RNA polymerase sigma factor 70 region 4 type 2" evidence="8">
    <location>
        <begin position="124"/>
        <end position="175"/>
    </location>
</feature>
<evidence type="ECO:0000313" key="9">
    <source>
        <dbReference type="EMBL" id="KAA3758043.1"/>
    </source>
</evidence>
<sequence>MVQNEETRYIARILDGETEYFSVLLDRYSRPLYSLIVQIVGCSEDAEELVQDVFLKAFRNLSNYKGECLFSTWIYRIAYNTAISATRKKKQEFFYVDENTINNVPDDKADDILCLTDDEERIAKLIHAIDRLTAEEKALITLFYYEERSMEEISEILKLSSGNVKVKLHRTRKKIYLLMNEESRYGNKNR</sequence>
<keyword evidence="4 6" id="KW-0238">DNA-binding</keyword>
<comment type="caution">
    <text evidence="9">The sequence shown here is derived from an EMBL/GenBank/DDBJ whole genome shotgun (WGS) entry which is preliminary data.</text>
</comment>
<evidence type="ECO:0000256" key="4">
    <source>
        <dbReference type="ARBA" id="ARBA00023125"/>
    </source>
</evidence>
<dbReference type="InterPro" id="IPR036388">
    <property type="entry name" value="WH-like_DNA-bd_sf"/>
</dbReference>
<dbReference type="Gene3D" id="1.10.1740.10">
    <property type="match status" value="1"/>
</dbReference>
<keyword evidence="3 6" id="KW-0731">Sigma factor</keyword>